<evidence type="ECO:0000259" key="10">
    <source>
        <dbReference type="PROSITE" id="PS51779"/>
    </source>
</evidence>
<keyword evidence="7" id="KW-0131">Cell cycle</keyword>
<evidence type="ECO:0000256" key="6">
    <source>
        <dbReference type="ARBA" id="ARBA00023136"/>
    </source>
</evidence>
<evidence type="ECO:0000256" key="3">
    <source>
        <dbReference type="ARBA" id="ARBA00022618"/>
    </source>
</evidence>
<comment type="subcellular location">
    <subcellularLocation>
        <location evidence="1">Membrane</location>
    </subcellularLocation>
</comment>
<dbReference type="PANTHER" id="PTHR37820">
    <property type="entry name" value="CELL DIVISION PROTEIN DIVIB"/>
    <property type="match status" value="1"/>
</dbReference>
<feature type="compositionally biased region" description="Acidic residues" evidence="8">
    <location>
        <begin position="298"/>
        <end position="308"/>
    </location>
</feature>
<feature type="domain" description="POTRA" evidence="10">
    <location>
        <begin position="56"/>
        <end position="125"/>
    </location>
</feature>
<evidence type="ECO:0000256" key="7">
    <source>
        <dbReference type="ARBA" id="ARBA00023306"/>
    </source>
</evidence>
<dbReference type="GO" id="GO:0005886">
    <property type="term" value="C:plasma membrane"/>
    <property type="evidence" value="ECO:0007669"/>
    <property type="project" value="TreeGrafter"/>
</dbReference>
<dbReference type="Gene3D" id="3.10.20.310">
    <property type="entry name" value="membrane protein fhac"/>
    <property type="match status" value="1"/>
</dbReference>
<keyword evidence="3" id="KW-0132">Cell division</keyword>
<name>A0AA97B9M3_9CYAN</name>
<evidence type="ECO:0000256" key="9">
    <source>
        <dbReference type="SAM" id="Phobius"/>
    </source>
</evidence>
<organism evidence="11">
    <name type="scientific">Thermoleptolyngbya oregonensis NK1-22</name>
    <dbReference type="NCBI Taxonomy" id="2547457"/>
    <lineage>
        <taxon>Bacteria</taxon>
        <taxon>Bacillati</taxon>
        <taxon>Cyanobacteriota</taxon>
        <taxon>Cyanophyceae</taxon>
        <taxon>Oculatellales</taxon>
        <taxon>Oculatellaceae</taxon>
        <taxon>Thermoleptolyngbya</taxon>
    </lineage>
</organism>
<dbReference type="InterPro" id="IPR013685">
    <property type="entry name" value="POTRA_FtsQ_type"/>
</dbReference>
<reference evidence="11" key="1">
    <citation type="submission" date="2020-05" db="EMBL/GenBank/DDBJ databases">
        <authorList>
            <person name="Zhu T."/>
            <person name="Keshari N."/>
            <person name="Lu X."/>
        </authorList>
    </citation>
    <scope>NUCLEOTIDE SEQUENCE</scope>
    <source>
        <strain evidence="11">NK1-22</strain>
    </source>
</reference>
<proteinExistence type="predicted"/>
<evidence type="ECO:0000256" key="8">
    <source>
        <dbReference type="SAM" id="MobiDB-lite"/>
    </source>
</evidence>
<evidence type="ECO:0000256" key="5">
    <source>
        <dbReference type="ARBA" id="ARBA00022989"/>
    </source>
</evidence>
<dbReference type="AlphaFoldDB" id="A0AA97B9M3"/>
<dbReference type="Pfam" id="PF08478">
    <property type="entry name" value="POTRA_1"/>
    <property type="match status" value="1"/>
</dbReference>
<feature type="compositionally biased region" description="Low complexity" evidence="8">
    <location>
        <begin position="324"/>
        <end position="339"/>
    </location>
</feature>
<dbReference type="KEGG" id="tog:HNI00_06405"/>
<keyword evidence="5 9" id="KW-1133">Transmembrane helix</keyword>
<gene>
    <name evidence="11" type="ORF">HNI00_06405</name>
</gene>
<dbReference type="EMBL" id="CP053540">
    <property type="protein sequence ID" value="WOB42820.1"/>
    <property type="molecule type" value="Genomic_DNA"/>
</dbReference>
<accession>A0AA97B9M3</accession>
<evidence type="ECO:0000256" key="1">
    <source>
        <dbReference type="ARBA" id="ARBA00004370"/>
    </source>
</evidence>
<protein>
    <submittedName>
        <fullName evidence="11">FtsQ-type POTRA domain-containing protein</fullName>
    </submittedName>
</protein>
<dbReference type="InterPro" id="IPR050487">
    <property type="entry name" value="FtsQ_DivIB"/>
</dbReference>
<evidence type="ECO:0000313" key="11">
    <source>
        <dbReference type="EMBL" id="WOB42820.1"/>
    </source>
</evidence>
<dbReference type="RefSeq" id="WP_316791703.1">
    <property type="nucleotide sequence ID" value="NZ_CP053540.1"/>
</dbReference>
<dbReference type="InterPro" id="IPR034746">
    <property type="entry name" value="POTRA"/>
</dbReference>
<keyword evidence="4 9" id="KW-0812">Transmembrane</keyword>
<dbReference type="PANTHER" id="PTHR37820:SF1">
    <property type="entry name" value="CELL DIVISION PROTEIN FTSQ"/>
    <property type="match status" value="1"/>
</dbReference>
<sequence>MADIVSVSRTELANRRRRLRQQRRWRALQGIWRLSMVVGMAGGAVWLLRHPAWVIASPQQVEVEGNRLLSDDTVKSMLEIDYPKALWQLSSEAIARQLESQGIIAQASVTRHLFPPSLTLAVQERDPVAIAILSPPIAGHDTAIPKDSTANAPSPPPSTGLLDATGFLVPMDEYTALEAGLTLPTLRVVGFRAEQQPEWASFYRDLSQHQQQTPGAIAIQEINWSNPSNLILTTELGSVHLGGYSSRFPAQLRALDQLRQLPTKLDLSQVVYIDLQNPDKPLIQTRDMRFPSTSSSNPDEEAGWDQETGDGSNAETGRLTAPTSPDAISDPAIAPPAAW</sequence>
<feature type="transmembrane region" description="Helical" evidence="9">
    <location>
        <begin position="25"/>
        <end position="48"/>
    </location>
</feature>
<feature type="region of interest" description="Disordered" evidence="8">
    <location>
        <begin position="283"/>
        <end position="339"/>
    </location>
</feature>
<evidence type="ECO:0000256" key="4">
    <source>
        <dbReference type="ARBA" id="ARBA00022692"/>
    </source>
</evidence>
<dbReference type="GO" id="GO:0051301">
    <property type="term" value="P:cell division"/>
    <property type="evidence" value="ECO:0007669"/>
    <property type="project" value="UniProtKB-KW"/>
</dbReference>
<keyword evidence="2" id="KW-1003">Cell membrane</keyword>
<dbReference type="PROSITE" id="PS51779">
    <property type="entry name" value="POTRA"/>
    <property type="match status" value="1"/>
</dbReference>
<keyword evidence="6 9" id="KW-0472">Membrane</keyword>
<evidence type="ECO:0000256" key="2">
    <source>
        <dbReference type="ARBA" id="ARBA00022475"/>
    </source>
</evidence>